<keyword evidence="2" id="KW-1133">Transmembrane helix</keyword>
<keyword evidence="4" id="KW-1185">Reference proteome</keyword>
<dbReference type="Proteomes" id="UP001165085">
    <property type="component" value="Unassembled WGS sequence"/>
</dbReference>
<protein>
    <submittedName>
        <fullName evidence="3">Uncharacterized protein</fullName>
    </submittedName>
</protein>
<organism evidence="3 4">
    <name type="scientific">Triparma strigata</name>
    <dbReference type="NCBI Taxonomy" id="1606541"/>
    <lineage>
        <taxon>Eukaryota</taxon>
        <taxon>Sar</taxon>
        <taxon>Stramenopiles</taxon>
        <taxon>Ochrophyta</taxon>
        <taxon>Bolidophyceae</taxon>
        <taxon>Parmales</taxon>
        <taxon>Triparmaceae</taxon>
        <taxon>Triparma</taxon>
    </lineage>
</organism>
<feature type="region of interest" description="Disordered" evidence="1">
    <location>
        <begin position="1"/>
        <end position="57"/>
    </location>
</feature>
<accession>A0A9W7EHX7</accession>
<reference evidence="4" key="1">
    <citation type="journal article" date="2023" name="Commun. Biol.">
        <title>Genome analysis of Parmales, the sister group of diatoms, reveals the evolutionary specialization of diatoms from phago-mixotrophs to photoautotrophs.</title>
        <authorList>
            <person name="Ban H."/>
            <person name="Sato S."/>
            <person name="Yoshikawa S."/>
            <person name="Yamada K."/>
            <person name="Nakamura Y."/>
            <person name="Ichinomiya M."/>
            <person name="Sato N."/>
            <person name="Blanc-Mathieu R."/>
            <person name="Endo H."/>
            <person name="Kuwata A."/>
            <person name="Ogata H."/>
        </authorList>
    </citation>
    <scope>NUCLEOTIDE SEQUENCE [LARGE SCALE GENOMIC DNA]</scope>
    <source>
        <strain evidence="4">NIES 3701</strain>
    </source>
</reference>
<keyword evidence="2" id="KW-0472">Membrane</keyword>
<name>A0A9W7EHX7_9STRA</name>
<dbReference type="EMBL" id="BRXY01000233">
    <property type="protein sequence ID" value="GMH79322.1"/>
    <property type="molecule type" value="Genomic_DNA"/>
</dbReference>
<sequence length="269" mass="29765">MVLTRSSSKPRAPRSRSKSRASISRSKSPSKPSLAACKPSSSTISSATPPRKRSKRKRIKAVIQSSFNAFPPPQPTLNTNTTATYYELIAESFTTGDNHNHNHGIGSQSALVRAAFILTNLGYLYASIVYLMPSSPLHPSPLLSSSLSLTSICSSRSLNSLFAFLIFLASSTFHTLQCYKCRTHQEVSACVWWNEVDLACAGSYGLFITVCFFKRNLLMFFPCLLLLVGGGVMKLQGYYKMYFLLHGLWHLTGSAWFLLVVCQEGDRLI</sequence>
<feature type="transmembrane region" description="Helical" evidence="2">
    <location>
        <begin position="241"/>
        <end position="262"/>
    </location>
</feature>
<feature type="transmembrane region" description="Helical" evidence="2">
    <location>
        <begin position="217"/>
        <end position="235"/>
    </location>
</feature>
<comment type="caution">
    <text evidence="3">The sequence shown here is derived from an EMBL/GenBank/DDBJ whole genome shotgun (WGS) entry which is preliminary data.</text>
</comment>
<keyword evidence="2" id="KW-0812">Transmembrane</keyword>
<feature type="transmembrane region" description="Helical" evidence="2">
    <location>
        <begin position="157"/>
        <end position="176"/>
    </location>
</feature>
<dbReference type="AlphaFoldDB" id="A0A9W7EHX7"/>
<feature type="transmembrane region" description="Helical" evidence="2">
    <location>
        <begin position="110"/>
        <end position="132"/>
    </location>
</feature>
<evidence type="ECO:0000256" key="1">
    <source>
        <dbReference type="SAM" id="MobiDB-lite"/>
    </source>
</evidence>
<feature type="compositionally biased region" description="Low complexity" evidence="1">
    <location>
        <begin position="1"/>
        <end position="10"/>
    </location>
</feature>
<feature type="compositionally biased region" description="Low complexity" evidence="1">
    <location>
        <begin position="20"/>
        <end position="49"/>
    </location>
</feature>
<evidence type="ECO:0000256" key="2">
    <source>
        <dbReference type="SAM" id="Phobius"/>
    </source>
</evidence>
<dbReference type="OrthoDB" id="202401at2759"/>
<evidence type="ECO:0000313" key="4">
    <source>
        <dbReference type="Proteomes" id="UP001165085"/>
    </source>
</evidence>
<evidence type="ECO:0000313" key="3">
    <source>
        <dbReference type="EMBL" id="GMH79322.1"/>
    </source>
</evidence>
<gene>
    <name evidence="3" type="ORF">TrST_g7854</name>
</gene>
<proteinExistence type="predicted"/>